<keyword evidence="2 6" id="KW-0560">Oxidoreductase</keyword>
<keyword evidence="9" id="KW-1185">Reference proteome</keyword>
<dbReference type="AlphaFoldDB" id="A0A5S9QZI0"/>
<evidence type="ECO:0000256" key="6">
    <source>
        <dbReference type="RuleBase" id="RU003345"/>
    </source>
</evidence>
<feature type="active site" evidence="5">
    <location>
        <position position="250"/>
    </location>
</feature>
<dbReference type="CDD" id="cd07139">
    <property type="entry name" value="ALDH_AldA-Rv0768"/>
    <property type="match status" value="1"/>
</dbReference>
<dbReference type="Proteomes" id="UP000430146">
    <property type="component" value="Unassembled WGS sequence"/>
</dbReference>
<dbReference type="EC" id="1.2.1.3" evidence="3"/>
<dbReference type="InterPro" id="IPR015590">
    <property type="entry name" value="Aldehyde_DH_dom"/>
</dbReference>
<evidence type="ECO:0000259" key="7">
    <source>
        <dbReference type="Pfam" id="PF00171"/>
    </source>
</evidence>
<dbReference type="InterPro" id="IPR016162">
    <property type="entry name" value="Ald_DH_N"/>
</dbReference>
<dbReference type="PROSITE" id="PS00070">
    <property type="entry name" value="ALDEHYDE_DEHYDR_CYS"/>
    <property type="match status" value="1"/>
</dbReference>
<evidence type="ECO:0000313" key="8">
    <source>
        <dbReference type="EMBL" id="CAA0124564.1"/>
    </source>
</evidence>
<dbReference type="SUPFAM" id="SSF53720">
    <property type="entry name" value="ALDH-like"/>
    <property type="match status" value="1"/>
</dbReference>
<name>A0A5S9QZI0_MYCVN</name>
<reference evidence="8 9" key="1">
    <citation type="submission" date="2019-11" db="EMBL/GenBank/DDBJ databases">
        <authorList>
            <person name="Holert J."/>
        </authorList>
    </citation>
    <scope>NUCLEOTIDE SEQUENCE [LARGE SCALE GENOMIC DNA]</scope>
    <source>
        <strain evidence="8">BC8_1</strain>
    </source>
</reference>
<comment type="catalytic activity">
    <reaction evidence="4">
        <text>an aldehyde + NAD(+) + H2O = a carboxylate + NADH + 2 H(+)</text>
        <dbReference type="Rhea" id="RHEA:16185"/>
        <dbReference type="ChEBI" id="CHEBI:15377"/>
        <dbReference type="ChEBI" id="CHEBI:15378"/>
        <dbReference type="ChEBI" id="CHEBI:17478"/>
        <dbReference type="ChEBI" id="CHEBI:29067"/>
        <dbReference type="ChEBI" id="CHEBI:57540"/>
        <dbReference type="ChEBI" id="CHEBI:57945"/>
        <dbReference type="EC" id="1.2.1.3"/>
    </reaction>
</comment>
<dbReference type="GO" id="GO:0004029">
    <property type="term" value="F:aldehyde dehydrogenase (NAD+) activity"/>
    <property type="evidence" value="ECO:0007669"/>
    <property type="project" value="UniProtKB-EC"/>
</dbReference>
<dbReference type="InterPro" id="IPR016161">
    <property type="entry name" value="Ald_DH/histidinol_DH"/>
</dbReference>
<organism evidence="8 9">
    <name type="scientific">Mycolicibacterium vanbaalenii</name>
    <name type="common">Mycobacterium vanbaalenii</name>
    <dbReference type="NCBI Taxonomy" id="110539"/>
    <lineage>
        <taxon>Bacteria</taxon>
        <taxon>Bacillati</taxon>
        <taxon>Actinomycetota</taxon>
        <taxon>Actinomycetes</taxon>
        <taxon>Mycobacteriales</taxon>
        <taxon>Mycobacteriaceae</taxon>
        <taxon>Mycolicibacterium</taxon>
    </lineage>
</organism>
<dbReference type="FunFam" id="3.40.605.10:FF:000007">
    <property type="entry name" value="NAD/NADP-dependent betaine aldehyde dehydrogenase"/>
    <property type="match status" value="1"/>
</dbReference>
<protein>
    <recommendedName>
        <fullName evidence="3">aldehyde dehydrogenase (NAD(+))</fullName>
        <ecNumber evidence="3">1.2.1.3</ecNumber>
    </recommendedName>
</protein>
<dbReference type="PROSITE" id="PS00687">
    <property type="entry name" value="ALDEHYDE_DEHYDR_GLU"/>
    <property type="match status" value="1"/>
</dbReference>
<comment type="similarity">
    <text evidence="1 6">Belongs to the aldehyde dehydrogenase family.</text>
</comment>
<evidence type="ECO:0000256" key="4">
    <source>
        <dbReference type="ARBA" id="ARBA00049194"/>
    </source>
</evidence>
<dbReference type="InterPro" id="IPR029510">
    <property type="entry name" value="Ald_DH_CS_GLU"/>
</dbReference>
<dbReference type="EMBL" id="CACSIP010000023">
    <property type="protein sequence ID" value="CAA0124564.1"/>
    <property type="molecule type" value="Genomic_DNA"/>
</dbReference>
<evidence type="ECO:0000256" key="3">
    <source>
        <dbReference type="ARBA" id="ARBA00024226"/>
    </source>
</evidence>
<dbReference type="InterPro" id="IPR016163">
    <property type="entry name" value="Ald_DH_C"/>
</dbReference>
<feature type="domain" description="Aldehyde dehydrogenase" evidence="7">
    <location>
        <begin position="13"/>
        <end position="475"/>
    </location>
</feature>
<evidence type="ECO:0000313" key="9">
    <source>
        <dbReference type="Proteomes" id="UP000430146"/>
    </source>
</evidence>
<dbReference type="Gene3D" id="3.40.605.10">
    <property type="entry name" value="Aldehyde Dehydrogenase, Chain A, domain 1"/>
    <property type="match status" value="1"/>
</dbReference>
<dbReference type="InterPro" id="IPR016160">
    <property type="entry name" value="Ald_DH_CS_CYS"/>
</dbReference>
<dbReference type="PANTHER" id="PTHR42804:SF1">
    <property type="entry name" value="ALDEHYDE DEHYDROGENASE-RELATED"/>
    <property type="match status" value="1"/>
</dbReference>
<evidence type="ECO:0000256" key="5">
    <source>
        <dbReference type="PROSITE-ProRule" id="PRU10007"/>
    </source>
</evidence>
<dbReference type="Pfam" id="PF00171">
    <property type="entry name" value="Aldedh"/>
    <property type="match status" value="1"/>
</dbReference>
<evidence type="ECO:0000256" key="2">
    <source>
        <dbReference type="ARBA" id="ARBA00023002"/>
    </source>
</evidence>
<evidence type="ECO:0000256" key="1">
    <source>
        <dbReference type="ARBA" id="ARBA00009986"/>
    </source>
</evidence>
<proteinExistence type="inferred from homology"/>
<dbReference type="FunFam" id="3.40.309.10:FF:000012">
    <property type="entry name" value="Betaine aldehyde dehydrogenase"/>
    <property type="match status" value="1"/>
</dbReference>
<gene>
    <name evidence="8" type="primary">geoB_1</name>
    <name evidence="8" type="ORF">AELLOGFF_01038</name>
</gene>
<dbReference type="Gene3D" id="3.40.309.10">
    <property type="entry name" value="Aldehyde Dehydrogenase, Chain A, domain 2"/>
    <property type="match status" value="1"/>
</dbReference>
<sequence>MRTYERLFIDGDWVLPEEPSRLDVVSPHSTEIVGTAPNAGKADVARAVGAARRAFDDGEWPQLAPAERAAHLKALAAAYEARVAEMGTLITEEMGSPLSFSHAVQAYAPVLLINSFVDIANEFPWEQGRSGMLGETVVRREPVGVVAAIVPWNTPQLTALTKLVPALLSGCTVVLKPAPQTPLDGLLLGEIIDGIGLPKGVVNIVTGGREAGEELVTHPGVDKVAFTGSTDAGRRIAALCGANLKRVTLELGGKSAAIILDDADLSATVEGLRMASFMNSGQTCIAQTRILASRNNYAAVVEAIADLAASLRVGDPMDAQTEVGPLVSQQQQRRVQEYIDLGQDEGARIAAGGSAMPCGLERGWYVRPTVFANADNGMRIAQEEIFGPVLTVIPFSDSEDAVRIANASRYGLAGSVWTGDVEQGMDIARRIRVGSFGINQYALDFVAPGGGFKDSGIGREGGREGFEAFVEPKSILAKEQAQ</sequence>
<dbReference type="PANTHER" id="PTHR42804">
    <property type="entry name" value="ALDEHYDE DEHYDROGENASE"/>
    <property type="match status" value="1"/>
</dbReference>
<accession>A0A5S9QZI0</accession>